<gene>
    <name evidence="4" type="ORF">C4B25_03375</name>
</gene>
<sequence>MKKITPIKHDKIWGYELWLHSPLEQSRTKLANGEETIDGPLVKILKANKPLSVQVHPDDYLAKKLENEENGKSECWYVLEATPKSEFVVGIKTKDETKIKKALQEKRFFELLKTHTPVPGEFINVPAGLVHGVGQDSKVLEVQQPSDTTYRFYDYDRLENGQPRELHVEKSIISTKELNWKVKSSEKLYKKYDINKYTISVFEKNNQNFKINKKSILVDIEKEEAYYIEPGEENEVQFNRFALIEY</sequence>
<proteinExistence type="predicted"/>
<dbReference type="GO" id="GO:0004476">
    <property type="term" value="F:mannose-6-phosphate isomerase activity"/>
    <property type="evidence" value="ECO:0007669"/>
    <property type="project" value="InterPro"/>
</dbReference>
<dbReference type="InterPro" id="IPR011051">
    <property type="entry name" value="RmlC_Cupin_sf"/>
</dbReference>
<dbReference type="Proteomes" id="UP000291072">
    <property type="component" value="Unassembled WGS sequence"/>
</dbReference>
<protein>
    <submittedName>
        <fullName evidence="4">Mannose-6-phosphate isomerase</fullName>
    </submittedName>
</protein>
<reference evidence="4 5" key="1">
    <citation type="submission" date="2018-02" db="EMBL/GenBank/DDBJ databases">
        <title>Mycoplasma marinum and Mycoplasma todarodis sp. nov., moderately halophilic and psychrotolerant mycoplasmas isolated from cephalopods.</title>
        <authorList>
            <person name="Viver T."/>
        </authorList>
    </citation>
    <scope>NUCLEOTIDE SEQUENCE [LARGE SCALE GENOMIC DNA]</scope>
    <source>
        <strain evidence="4 5">5H</strain>
    </source>
</reference>
<dbReference type="SUPFAM" id="SSF51182">
    <property type="entry name" value="RmlC-like cupins"/>
    <property type="match status" value="1"/>
</dbReference>
<name>A0A4R0XSR9_9MOLU</name>
<dbReference type="Pfam" id="PF20511">
    <property type="entry name" value="PMI_typeI_cat"/>
    <property type="match status" value="1"/>
</dbReference>
<dbReference type="PANTHER" id="PTHR42742">
    <property type="entry name" value="TRANSCRIPTIONAL REPRESSOR MPRA"/>
    <property type="match status" value="1"/>
</dbReference>
<dbReference type="OrthoDB" id="9808275at2"/>
<dbReference type="InterPro" id="IPR046457">
    <property type="entry name" value="PMI_typeI_cat"/>
</dbReference>
<keyword evidence="2" id="KW-0862">Zinc</keyword>
<evidence type="ECO:0000259" key="3">
    <source>
        <dbReference type="Pfam" id="PF20511"/>
    </source>
</evidence>
<accession>A0A4R0XSR9</accession>
<dbReference type="AlphaFoldDB" id="A0A4R0XSR9"/>
<keyword evidence="1" id="KW-0479">Metal-binding</keyword>
<dbReference type="RefSeq" id="WP_131613637.1">
    <property type="nucleotide sequence ID" value="NZ_PSZP01000028.1"/>
</dbReference>
<dbReference type="CDD" id="cd07010">
    <property type="entry name" value="cupin_PMI_type_I_N_bac"/>
    <property type="match status" value="1"/>
</dbReference>
<keyword evidence="5" id="KW-1185">Reference proteome</keyword>
<evidence type="ECO:0000313" key="5">
    <source>
        <dbReference type="Proteomes" id="UP000291072"/>
    </source>
</evidence>
<dbReference type="InterPro" id="IPR014710">
    <property type="entry name" value="RmlC-like_jellyroll"/>
</dbReference>
<dbReference type="Gene3D" id="2.60.120.10">
    <property type="entry name" value="Jelly Rolls"/>
    <property type="match status" value="1"/>
</dbReference>
<organism evidence="4 5">
    <name type="scientific">Mycoplasma todarodis</name>
    <dbReference type="NCBI Taxonomy" id="1937191"/>
    <lineage>
        <taxon>Bacteria</taxon>
        <taxon>Bacillati</taxon>
        <taxon>Mycoplasmatota</taxon>
        <taxon>Mollicutes</taxon>
        <taxon>Mycoplasmataceae</taxon>
        <taxon>Mycoplasma</taxon>
    </lineage>
</organism>
<dbReference type="PANTHER" id="PTHR42742:SF3">
    <property type="entry name" value="FRUCTOKINASE"/>
    <property type="match status" value="1"/>
</dbReference>
<evidence type="ECO:0000256" key="1">
    <source>
        <dbReference type="ARBA" id="ARBA00022723"/>
    </source>
</evidence>
<evidence type="ECO:0000256" key="2">
    <source>
        <dbReference type="ARBA" id="ARBA00022833"/>
    </source>
</evidence>
<comment type="caution">
    <text evidence="4">The sequence shown here is derived from an EMBL/GenBank/DDBJ whole genome shotgun (WGS) entry which is preliminary data.</text>
</comment>
<dbReference type="GO" id="GO:0008270">
    <property type="term" value="F:zinc ion binding"/>
    <property type="evidence" value="ECO:0007669"/>
    <property type="project" value="InterPro"/>
</dbReference>
<keyword evidence="4" id="KW-0413">Isomerase</keyword>
<evidence type="ECO:0000313" key="4">
    <source>
        <dbReference type="EMBL" id="TCG10649.1"/>
    </source>
</evidence>
<feature type="domain" description="Phosphomannose isomerase type I catalytic" evidence="3">
    <location>
        <begin position="27"/>
        <end position="69"/>
    </location>
</feature>
<dbReference type="InterPro" id="IPR051804">
    <property type="entry name" value="Carb_Metab_Reg_Kinase/Isom"/>
</dbReference>
<dbReference type="EMBL" id="PSZP01000028">
    <property type="protein sequence ID" value="TCG10649.1"/>
    <property type="molecule type" value="Genomic_DNA"/>
</dbReference>